<keyword evidence="1" id="KW-0175">Coiled coil</keyword>
<dbReference type="STRING" id="1121883.SAMN02745226_00415"/>
<reference evidence="3" key="1">
    <citation type="submission" date="2016-12" db="EMBL/GenBank/DDBJ databases">
        <authorList>
            <person name="Varghese N."/>
            <person name="Submissions S."/>
        </authorList>
    </citation>
    <scope>NUCLEOTIDE SEQUENCE [LARGE SCALE GENOMIC DNA]</scope>
    <source>
        <strain evidence="3">DSM 13020</strain>
    </source>
</reference>
<dbReference type="AlphaFoldDB" id="A0A1M7S0T3"/>
<dbReference type="OrthoDB" id="47416at2"/>
<dbReference type="InterPro" id="IPR037004">
    <property type="entry name" value="Exonuc_VII_ssu_sf"/>
</dbReference>
<dbReference type="SUPFAM" id="SSF116842">
    <property type="entry name" value="XseB-like"/>
    <property type="match status" value="1"/>
</dbReference>
<gene>
    <name evidence="2" type="ORF">SAMN02745226_00415</name>
</gene>
<dbReference type="EMBL" id="FRDJ01000001">
    <property type="protein sequence ID" value="SHN52081.1"/>
    <property type="molecule type" value="Genomic_DNA"/>
</dbReference>
<evidence type="ECO:0000313" key="3">
    <source>
        <dbReference type="Proteomes" id="UP000184207"/>
    </source>
</evidence>
<name>A0A1M7S0T3_FERGO</name>
<evidence type="ECO:0000313" key="2">
    <source>
        <dbReference type="EMBL" id="SHN52081.1"/>
    </source>
</evidence>
<keyword evidence="3" id="KW-1185">Reference proteome</keyword>
<dbReference type="GO" id="GO:0008855">
    <property type="term" value="F:exodeoxyribonuclease VII activity"/>
    <property type="evidence" value="ECO:0007669"/>
    <property type="project" value="InterPro"/>
</dbReference>
<dbReference type="GO" id="GO:0009318">
    <property type="term" value="C:exodeoxyribonuclease VII complex"/>
    <property type="evidence" value="ECO:0007669"/>
    <property type="project" value="InterPro"/>
</dbReference>
<dbReference type="Proteomes" id="UP000184207">
    <property type="component" value="Unassembled WGS sequence"/>
</dbReference>
<protein>
    <submittedName>
        <fullName evidence="2">Uncharacterized protein</fullName>
    </submittedName>
</protein>
<dbReference type="RefSeq" id="WP_072757762.1">
    <property type="nucleotide sequence ID" value="NZ_FRDJ01000001.1"/>
</dbReference>
<dbReference type="GO" id="GO:0006308">
    <property type="term" value="P:DNA catabolic process"/>
    <property type="evidence" value="ECO:0007669"/>
    <property type="project" value="InterPro"/>
</dbReference>
<feature type="coiled-coil region" evidence="1">
    <location>
        <begin position="59"/>
        <end position="86"/>
    </location>
</feature>
<evidence type="ECO:0000256" key="1">
    <source>
        <dbReference type="SAM" id="Coils"/>
    </source>
</evidence>
<accession>A0A1M7S0T3</accession>
<sequence length="90" mass="10698">MKSEEITVDKVLELKEADIEKLTFKELMDIIETIKGYFISTELDIEKQVVLYSKAITLLTKAREKLITIKKEKEEIDRKYEEFLKNVEEQ</sequence>
<proteinExistence type="predicted"/>
<organism evidence="2 3">
    <name type="scientific">Fervidobacterium gondwanense DSM 13020</name>
    <dbReference type="NCBI Taxonomy" id="1121883"/>
    <lineage>
        <taxon>Bacteria</taxon>
        <taxon>Thermotogati</taxon>
        <taxon>Thermotogota</taxon>
        <taxon>Thermotogae</taxon>
        <taxon>Thermotogales</taxon>
        <taxon>Fervidobacteriaceae</taxon>
        <taxon>Fervidobacterium</taxon>
    </lineage>
</organism>